<dbReference type="SUPFAM" id="SSF48403">
    <property type="entry name" value="Ankyrin repeat"/>
    <property type="match status" value="2"/>
</dbReference>
<dbReference type="RefSeq" id="XP_001300349.1">
    <property type="nucleotide sequence ID" value="XM_001300348.1"/>
</dbReference>
<dbReference type="KEGG" id="tva:4745071"/>
<dbReference type="Pfam" id="PF00023">
    <property type="entry name" value="Ank"/>
    <property type="match status" value="2"/>
</dbReference>
<reference evidence="5" key="2">
    <citation type="journal article" date="2007" name="Science">
        <title>Draft genome sequence of the sexually transmitted pathogen Trichomonas vaginalis.</title>
        <authorList>
            <person name="Carlton J.M."/>
            <person name="Hirt R.P."/>
            <person name="Silva J.C."/>
            <person name="Delcher A.L."/>
            <person name="Schatz M."/>
            <person name="Zhao Q."/>
            <person name="Wortman J.R."/>
            <person name="Bidwell S.L."/>
            <person name="Alsmark U.C.M."/>
            <person name="Besteiro S."/>
            <person name="Sicheritz-Ponten T."/>
            <person name="Noel C.J."/>
            <person name="Dacks J.B."/>
            <person name="Foster P.G."/>
            <person name="Simillion C."/>
            <person name="Van de Peer Y."/>
            <person name="Miranda-Saavedra D."/>
            <person name="Barton G.J."/>
            <person name="Westrop G.D."/>
            <person name="Mueller S."/>
            <person name="Dessi D."/>
            <person name="Fiori P.L."/>
            <person name="Ren Q."/>
            <person name="Paulsen I."/>
            <person name="Zhang H."/>
            <person name="Bastida-Corcuera F.D."/>
            <person name="Simoes-Barbosa A."/>
            <person name="Brown M.T."/>
            <person name="Hayes R.D."/>
            <person name="Mukherjee M."/>
            <person name="Okumura C.Y."/>
            <person name="Schneider R."/>
            <person name="Smith A.J."/>
            <person name="Vanacova S."/>
            <person name="Villalvazo M."/>
            <person name="Haas B.J."/>
            <person name="Pertea M."/>
            <person name="Feldblyum T.V."/>
            <person name="Utterback T.R."/>
            <person name="Shu C.L."/>
            <person name="Osoegawa K."/>
            <person name="de Jong P.J."/>
            <person name="Hrdy I."/>
            <person name="Horvathova L."/>
            <person name="Zubacova Z."/>
            <person name="Dolezal P."/>
            <person name="Malik S.B."/>
            <person name="Logsdon J.M. Jr."/>
            <person name="Henze K."/>
            <person name="Gupta A."/>
            <person name="Wang C.C."/>
            <person name="Dunne R.L."/>
            <person name="Upcroft J.A."/>
            <person name="Upcroft P."/>
            <person name="White O."/>
            <person name="Salzberg S.L."/>
            <person name="Tang P."/>
            <person name="Chiu C.-H."/>
            <person name="Lee Y.-S."/>
            <person name="Embley T.M."/>
            <person name="Coombs G.H."/>
            <person name="Mottram J.C."/>
            <person name="Tachezy J."/>
            <person name="Fraser-Liggett C.M."/>
            <person name="Johnson P.J."/>
        </authorList>
    </citation>
    <scope>NUCLEOTIDE SEQUENCE [LARGE SCALE GENOMIC DNA]</scope>
    <source>
        <strain evidence="5">G3</strain>
    </source>
</reference>
<dbReference type="InterPro" id="IPR036770">
    <property type="entry name" value="Ankyrin_rpt-contain_sf"/>
</dbReference>
<keyword evidence="2 3" id="KW-0040">ANK repeat</keyword>
<evidence type="ECO:0000256" key="3">
    <source>
        <dbReference type="PROSITE-ProRule" id="PRU00023"/>
    </source>
</evidence>
<dbReference type="InParanoid" id="A2G601"/>
<dbReference type="OrthoDB" id="19014at2759"/>
<reference evidence="5" key="1">
    <citation type="submission" date="2006-10" db="EMBL/GenBank/DDBJ databases">
        <authorList>
            <person name="Amadeo P."/>
            <person name="Zhao Q."/>
            <person name="Wortman J."/>
            <person name="Fraser-Liggett C."/>
            <person name="Carlton J."/>
        </authorList>
    </citation>
    <scope>NUCLEOTIDE SEQUENCE</scope>
    <source>
        <strain evidence="5">G3</strain>
    </source>
</reference>
<organism evidence="5 6">
    <name type="scientific">Trichomonas vaginalis (strain ATCC PRA-98 / G3)</name>
    <dbReference type="NCBI Taxonomy" id="412133"/>
    <lineage>
        <taxon>Eukaryota</taxon>
        <taxon>Metamonada</taxon>
        <taxon>Parabasalia</taxon>
        <taxon>Trichomonadida</taxon>
        <taxon>Trichomonadidae</taxon>
        <taxon>Trichomonas</taxon>
    </lineage>
</organism>
<dbReference type="Pfam" id="PF12796">
    <property type="entry name" value="Ank_2"/>
    <property type="match status" value="4"/>
</dbReference>
<accession>A2G601</accession>
<dbReference type="AlphaFoldDB" id="A2G601"/>
<dbReference type="Pfam" id="PF11929">
    <property type="entry name" value="DUF3447"/>
    <property type="match status" value="1"/>
</dbReference>
<protein>
    <recommendedName>
        <fullName evidence="4">DUF3447 domain-containing protein</fullName>
    </recommendedName>
</protein>
<feature type="repeat" description="ANK" evidence="3">
    <location>
        <begin position="744"/>
        <end position="776"/>
    </location>
</feature>
<name>A2G601_TRIV3</name>
<feature type="repeat" description="ANK" evidence="3">
    <location>
        <begin position="517"/>
        <end position="549"/>
    </location>
</feature>
<feature type="repeat" description="ANK" evidence="3">
    <location>
        <begin position="484"/>
        <end position="516"/>
    </location>
</feature>
<dbReference type="InterPro" id="IPR020683">
    <property type="entry name" value="DUF3447"/>
</dbReference>
<feature type="repeat" description="ANK" evidence="3">
    <location>
        <begin position="353"/>
        <end position="385"/>
    </location>
</feature>
<evidence type="ECO:0000256" key="2">
    <source>
        <dbReference type="ARBA" id="ARBA00023043"/>
    </source>
</evidence>
<dbReference type="PANTHER" id="PTHR24198:SF165">
    <property type="entry name" value="ANKYRIN REPEAT-CONTAINING PROTEIN-RELATED"/>
    <property type="match status" value="1"/>
</dbReference>
<dbReference type="InterPro" id="IPR002110">
    <property type="entry name" value="Ankyrin_rpt"/>
</dbReference>
<evidence type="ECO:0000256" key="1">
    <source>
        <dbReference type="ARBA" id="ARBA00022737"/>
    </source>
</evidence>
<dbReference type="VEuPathDB" id="TrichDB:TVAGG3_0084020"/>
<gene>
    <name evidence="5" type="ORF">TVAG_466260</name>
</gene>
<feature type="repeat" description="ANK" evidence="3">
    <location>
        <begin position="320"/>
        <end position="352"/>
    </location>
</feature>
<dbReference type="SMART" id="SM00248">
    <property type="entry name" value="ANK"/>
    <property type="match status" value="13"/>
</dbReference>
<dbReference type="eggNOG" id="KOG4177">
    <property type="taxonomic scope" value="Eukaryota"/>
</dbReference>
<keyword evidence="1" id="KW-0677">Repeat</keyword>
<evidence type="ECO:0000313" key="6">
    <source>
        <dbReference type="Proteomes" id="UP000001542"/>
    </source>
</evidence>
<proteinExistence type="predicted"/>
<dbReference type="VEuPathDB" id="TrichDB:TVAG_466260"/>
<dbReference type="PROSITE" id="PS50297">
    <property type="entry name" value="ANK_REP_REGION"/>
    <property type="match status" value="6"/>
</dbReference>
<dbReference type="SMR" id="A2G601"/>
<dbReference type="Gene3D" id="1.25.40.20">
    <property type="entry name" value="Ankyrin repeat-containing domain"/>
    <property type="match status" value="4"/>
</dbReference>
<evidence type="ECO:0000259" key="4">
    <source>
        <dbReference type="Pfam" id="PF11929"/>
    </source>
</evidence>
<sequence>MTEIDTKKQLLANCIHDYNEKMQNFLLLEEMLDNISANNSFEISKFILSNFKGDYNQIYWQIMYTSSIRHLYWEELLQLFAVLNKYHPCTIPILVMRKNFKLFSQCLVYLNVIPDEFNSIYGDKRPLTEILKYFPENSYGEIISHDDIDKLIDRSADINFKENILKEMPNYSCSNPLQFAAKYGSVNCFKFLMNNGFDIKNSSVARTAIAGGNLEIIRITLQAGETYKGCSKIAVQWHRNDVLEWLQNEYESEKSYCSLFDCIDFYNMRCLFSFLSPEIDFNQMSNGASLLYVACANNLNTLVKKVLIKYGYDVNQSTRNGSTPLCAVSQNNNLELAKILLKMGANPDKKGVSDCSPLFFACQNGNLDIVMELLNKGADIYTVNKFNRGVLFAGSHCKTPEILQFLATTNLNFSTNDGYYAVMNCCLLNKFESLTVLLENGALLAVESSDEMISSPLISAAENNSIESMMILIEKGADVNYCPKGTSPLIAACTNGNLECARLLIESGADINYNGSEKRTPLIAACKSSKIELVQMLLDYGAKTDYERILSAAISSGNYQIMKMISDKGCKVDYESDENIINALTSRNTEDSPKIIRFLLENGFNPSNGELLMKLCKLRFYKTANELLDYYIEKGYFMNLEQRDEKDQTPIYLAVGDNNCLQKLIKMGADVNSVNINGATALCYACQTGDYEAAKLLIDIGKADVNIVMTVGATALYVAAQDNFPQIVRLLCQRGAKVDLCAGNVPSPLYCAAKKGFAEIVKILLEYGADKNWHNETNSVISAATDPSIQALLA</sequence>
<keyword evidence="6" id="KW-1185">Reference proteome</keyword>
<dbReference type="Proteomes" id="UP000001542">
    <property type="component" value="Unassembled WGS sequence"/>
</dbReference>
<dbReference type="PROSITE" id="PS50088">
    <property type="entry name" value="ANK_REPEAT"/>
    <property type="match status" value="7"/>
</dbReference>
<dbReference type="STRING" id="5722.A2G601"/>
<feature type="repeat" description="ANK" evidence="3">
    <location>
        <begin position="286"/>
        <end position="319"/>
    </location>
</feature>
<dbReference type="EMBL" id="DS114456">
    <property type="protein sequence ID" value="EAX87419.1"/>
    <property type="molecule type" value="Genomic_DNA"/>
</dbReference>
<evidence type="ECO:0000313" key="5">
    <source>
        <dbReference type="EMBL" id="EAX87419.1"/>
    </source>
</evidence>
<feature type="domain" description="DUF3447" evidence="4">
    <location>
        <begin position="204"/>
        <end position="272"/>
    </location>
</feature>
<feature type="repeat" description="ANK" evidence="3">
    <location>
        <begin position="711"/>
        <end position="743"/>
    </location>
</feature>
<dbReference type="PANTHER" id="PTHR24198">
    <property type="entry name" value="ANKYRIN REPEAT AND PROTEIN KINASE DOMAIN-CONTAINING PROTEIN"/>
    <property type="match status" value="1"/>
</dbReference>